<evidence type="ECO:0000313" key="1">
    <source>
        <dbReference type="EMBL" id="NMM03186.1"/>
    </source>
</evidence>
<protein>
    <recommendedName>
        <fullName evidence="3">DUF1566 domain-containing protein</fullName>
    </recommendedName>
</protein>
<dbReference type="EMBL" id="JABBGJ010000049">
    <property type="protein sequence ID" value="NMM03186.1"/>
    <property type="molecule type" value="Genomic_DNA"/>
</dbReference>
<evidence type="ECO:0008006" key="3">
    <source>
        <dbReference type="Google" id="ProtNLM"/>
    </source>
</evidence>
<name>A0A848IQB1_9BURK</name>
<dbReference type="RefSeq" id="WP_169489938.1">
    <property type="nucleotide sequence ID" value="NZ_JABBGJ010000049.1"/>
</dbReference>
<sequence length="170" mass="19297">MSTRISVPDVRKFWDAQGGIYAGTVHPRDGMPAYPLVISLSDEAHIQPAEYCKPEATFPPGSHWDGRGNMRSLLEADPANPIATHIRALRIGGHADWYWPAKLECAVLYANVGDLVYAYLRAQHAQQWATWMCQRTRNVETAFIQDFRHGCQTYKPRVTKFTALVVRRID</sequence>
<gene>
    <name evidence="1" type="ORF">HHL24_35440</name>
</gene>
<keyword evidence="2" id="KW-1185">Reference proteome</keyword>
<evidence type="ECO:0000313" key="2">
    <source>
        <dbReference type="Proteomes" id="UP000544134"/>
    </source>
</evidence>
<dbReference type="Proteomes" id="UP000544134">
    <property type="component" value="Unassembled WGS sequence"/>
</dbReference>
<accession>A0A848IQB1</accession>
<organism evidence="1 2">
    <name type="scientific">Paraburkholderia polaris</name>
    <dbReference type="NCBI Taxonomy" id="2728848"/>
    <lineage>
        <taxon>Bacteria</taxon>
        <taxon>Pseudomonadati</taxon>
        <taxon>Pseudomonadota</taxon>
        <taxon>Betaproteobacteria</taxon>
        <taxon>Burkholderiales</taxon>
        <taxon>Burkholderiaceae</taxon>
        <taxon>Paraburkholderia</taxon>
    </lineage>
</organism>
<reference evidence="1 2" key="1">
    <citation type="submission" date="2020-04" db="EMBL/GenBank/DDBJ databases">
        <title>Paraburkholderia sp. RP-4-7 isolated from soil.</title>
        <authorList>
            <person name="Dahal R.H."/>
        </authorList>
    </citation>
    <scope>NUCLEOTIDE SEQUENCE [LARGE SCALE GENOMIC DNA]</scope>
    <source>
        <strain evidence="1 2">RP-4-7</strain>
    </source>
</reference>
<comment type="caution">
    <text evidence="1">The sequence shown here is derived from an EMBL/GenBank/DDBJ whole genome shotgun (WGS) entry which is preliminary data.</text>
</comment>
<proteinExistence type="predicted"/>
<dbReference type="AlphaFoldDB" id="A0A848IQB1"/>